<dbReference type="InterPro" id="IPR002403">
    <property type="entry name" value="Cyt_P450_E_grp-IV"/>
</dbReference>
<sequence>MPSLAKIFKWACVNRDSVTFFRKIFSATEMSRNQIDAGHFLAQMKRFETDEDIFKLYGDRLLAQALTFVVAGHTAISTIFAFTLHELAINVHMQERLREEIVGNMNHFGDTTFESLQCMPYMHMLLQETLRKYPFTPFIHRECSKDYVFSETGLKIDKGTGIIIPQHALFWDRNHFPNPEVYDPERFSIENKHKINHSVYVPFGDGPRNCVGRSVALG</sequence>
<dbReference type="Proteomes" id="UP001329430">
    <property type="component" value="Chromosome 3"/>
</dbReference>
<protein>
    <recommendedName>
        <fullName evidence="18">Cytochrome P450</fullName>
    </recommendedName>
</protein>
<evidence type="ECO:0000256" key="8">
    <source>
        <dbReference type="ARBA" id="ARBA00022824"/>
    </source>
</evidence>
<organism evidence="16 17">
    <name type="scientific">Pyrocoelia pectoralis</name>
    <dbReference type="NCBI Taxonomy" id="417401"/>
    <lineage>
        <taxon>Eukaryota</taxon>
        <taxon>Metazoa</taxon>
        <taxon>Ecdysozoa</taxon>
        <taxon>Arthropoda</taxon>
        <taxon>Hexapoda</taxon>
        <taxon>Insecta</taxon>
        <taxon>Pterygota</taxon>
        <taxon>Neoptera</taxon>
        <taxon>Endopterygota</taxon>
        <taxon>Coleoptera</taxon>
        <taxon>Polyphaga</taxon>
        <taxon>Elateriformia</taxon>
        <taxon>Elateroidea</taxon>
        <taxon>Lampyridae</taxon>
        <taxon>Lampyrinae</taxon>
        <taxon>Pyrocoelia</taxon>
    </lineage>
</organism>
<keyword evidence="12 15" id="KW-0503">Monooxygenase</keyword>
<evidence type="ECO:0000256" key="11">
    <source>
        <dbReference type="ARBA" id="ARBA00023004"/>
    </source>
</evidence>
<keyword evidence="9" id="KW-0492">Microsome</keyword>
<keyword evidence="13" id="KW-0472">Membrane</keyword>
<dbReference type="InterPro" id="IPR050476">
    <property type="entry name" value="Insect_CytP450_Detox"/>
</dbReference>
<dbReference type="PROSITE" id="PS00086">
    <property type="entry name" value="CYTOCHROME_P450"/>
    <property type="match status" value="1"/>
</dbReference>
<comment type="cofactor">
    <cofactor evidence="1 14">
        <name>heme</name>
        <dbReference type="ChEBI" id="CHEBI:30413"/>
    </cofactor>
</comment>
<dbReference type="GO" id="GO:0004497">
    <property type="term" value="F:monooxygenase activity"/>
    <property type="evidence" value="ECO:0007669"/>
    <property type="project" value="UniProtKB-KW"/>
</dbReference>
<evidence type="ECO:0000256" key="9">
    <source>
        <dbReference type="ARBA" id="ARBA00022848"/>
    </source>
</evidence>
<comment type="subcellular location">
    <subcellularLocation>
        <location evidence="4">Endoplasmic reticulum membrane</location>
        <topology evidence="4">Peripheral membrane protein</topology>
    </subcellularLocation>
    <subcellularLocation>
        <location evidence="3">Microsome membrane</location>
        <topology evidence="3">Peripheral membrane protein</topology>
    </subcellularLocation>
</comment>
<comment type="caution">
    <text evidence="16">The sequence shown here is derived from an EMBL/GenBank/DDBJ whole genome shotgun (WGS) entry which is preliminary data.</text>
</comment>
<keyword evidence="7 14" id="KW-0479">Metal-binding</keyword>
<dbReference type="AlphaFoldDB" id="A0AAN7VFQ4"/>
<keyword evidence="6 14" id="KW-0349">Heme</keyword>
<dbReference type="InterPro" id="IPR017972">
    <property type="entry name" value="Cyt_P450_CS"/>
</dbReference>
<dbReference type="PRINTS" id="PR00465">
    <property type="entry name" value="EP450IV"/>
</dbReference>
<dbReference type="EMBL" id="JAVRBK010000003">
    <property type="protein sequence ID" value="KAK5647022.1"/>
    <property type="molecule type" value="Genomic_DNA"/>
</dbReference>
<keyword evidence="11 14" id="KW-0408">Iron</keyword>
<evidence type="ECO:0000256" key="15">
    <source>
        <dbReference type="RuleBase" id="RU000461"/>
    </source>
</evidence>
<dbReference type="GO" id="GO:0020037">
    <property type="term" value="F:heme binding"/>
    <property type="evidence" value="ECO:0007669"/>
    <property type="project" value="InterPro"/>
</dbReference>
<evidence type="ECO:0000256" key="3">
    <source>
        <dbReference type="ARBA" id="ARBA00004174"/>
    </source>
</evidence>
<keyword evidence="8" id="KW-0256">Endoplasmic reticulum</keyword>
<dbReference type="GO" id="GO:0005789">
    <property type="term" value="C:endoplasmic reticulum membrane"/>
    <property type="evidence" value="ECO:0007669"/>
    <property type="project" value="UniProtKB-SubCell"/>
</dbReference>
<evidence type="ECO:0000313" key="16">
    <source>
        <dbReference type="EMBL" id="KAK5647022.1"/>
    </source>
</evidence>
<evidence type="ECO:0000256" key="12">
    <source>
        <dbReference type="ARBA" id="ARBA00023033"/>
    </source>
</evidence>
<evidence type="ECO:0000256" key="13">
    <source>
        <dbReference type="ARBA" id="ARBA00023136"/>
    </source>
</evidence>
<dbReference type="PRINTS" id="PR00385">
    <property type="entry name" value="P450"/>
</dbReference>
<evidence type="ECO:0000256" key="4">
    <source>
        <dbReference type="ARBA" id="ARBA00004406"/>
    </source>
</evidence>
<comment type="similarity">
    <text evidence="5 15">Belongs to the cytochrome P450 family.</text>
</comment>
<accession>A0AAN7VFQ4</accession>
<gene>
    <name evidence="16" type="ORF">RI129_005486</name>
</gene>
<reference evidence="16 17" key="1">
    <citation type="journal article" date="2024" name="Insects">
        <title>An Improved Chromosome-Level Genome Assembly of the Firefly Pyrocoelia pectoralis.</title>
        <authorList>
            <person name="Fu X."/>
            <person name="Meyer-Rochow V.B."/>
            <person name="Ballantyne L."/>
            <person name="Zhu X."/>
        </authorList>
    </citation>
    <scope>NUCLEOTIDE SEQUENCE [LARGE SCALE GENOMIC DNA]</scope>
    <source>
        <strain evidence="16">XCY_ONT2</strain>
    </source>
</reference>
<dbReference type="Pfam" id="PF00067">
    <property type="entry name" value="p450"/>
    <property type="match status" value="1"/>
</dbReference>
<dbReference type="PANTHER" id="PTHR24292">
    <property type="entry name" value="CYTOCHROME P450"/>
    <property type="match status" value="1"/>
</dbReference>
<dbReference type="Gene3D" id="1.10.630.10">
    <property type="entry name" value="Cytochrome P450"/>
    <property type="match status" value="1"/>
</dbReference>
<dbReference type="InterPro" id="IPR001128">
    <property type="entry name" value="Cyt_P450"/>
</dbReference>
<evidence type="ECO:0000256" key="7">
    <source>
        <dbReference type="ARBA" id="ARBA00022723"/>
    </source>
</evidence>
<evidence type="ECO:0000313" key="17">
    <source>
        <dbReference type="Proteomes" id="UP001329430"/>
    </source>
</evidence>
<comment type="function">
    <text evidence="2">May be involved in the metabolism of insect hormones and in the breakdown of synthetic insecticides.</text>
</comment>
<dbReference type="SUPFAM" id="SSF48264">
    <property type="entry name" value="Cytochrome P450"/>
    <property type="match status" value="1"/>
</dbReference>
<keyword evidence="10 15" id="KW-0560">Oxidoreductase</keyword>
<evidence type="ECO:0000256" key="1">
    <source>
        <dbReference type="ARBA" id="ARBA00001971"/>
    </source>
</evidence>
<name>A0AAN7VFQ4_9COLE</name>
<dbReference type="InterPro" id="IPR036396">
    <property type="entry name" value="Cyt_P450_sf"/>
</dbReference>
<dbReference type="PANTHER" id="PTHR24292:SF45">
    <property type="entry name" value="CYTOCHROME P450 6G1-RELATED"/>
    <property type="match status" value="1"/>
</dbReference>
<evidence type="ECO:0000256" key="2">
    <source>
        <dbReference type="ARBA" id="ARBA00003690"/>
    </source>
</evidence>
<proteinExistence type="inferred from homology"/>
<dbReference type="GO" id="GO:0016705">
    <property type="term" value="F:oxidoreductase activity, acting on paired donors, with incorporation or reduction of molecular oxygen"/>
    <property type="evidence" value="ECO:0007669"/>
    <property type="project" value="InterPro"/>
</dbReference>
<feature type="binding site" description="axial binding residue" evidence="14">
    <location>
        <position position="210"/>
    </location>
    <ligand>
        <name>heme</name>
        <dbReference type="ChEBI" id="CHEBI:30413"/>
    </ligand>
    <ligandPart>
        <name>Fe</name>
        <dbReference type="ChEBI" id="CHEBI:18248"/>
    </ligandPart>
</feature>
<evidence type="ECO:0000256" key="6">
    <source>
        <dbReference type="ARBA" id="ARBA00022617"/>
    </source>
</evidence>
<evidence type="ECO:0000256" key="10">
    <source>
        <dbReference type="ARBA" id="ARBA00023002"/>
    </source>
</evidence>
<evidence type="ECO:0000256" key="5">
    <source>
        <dbReference type="ARBA" id="ARBA00010617"/>
    </source>
</evidence>
<evidence type="ECO:0008006" key="18">
    <source>
        <dbReference type="Google" id="ProtNLM"/>
    </source>
</evidence>
<dbReference type="GO" id="GO:0005506">
    <property type="term" value="F:iron ion binding"/>
    <property type="evidence" value="ECO:0007669"/>
    <property type="project" value="InterPro"/>
</dbReference>
<evidence type="ECO:0000256" key="14">
    <source>
        <dbReference type="PIRSR" id="PIRSR602403-1"/>
    </source>
</evidence>
<keyword evidence="17" id="KW-1185">Reference proteome</keyword>